<dbReference type="InterPro" id="IPR007267">
    <property type="entry name" value="GtrA_DPMS_TM"/>
</dbReference>
<feature type="domain" description="GtrA/DPMS transmembrane" evidence="7">
    <location>
        <begin position="35"/>
        <end position="152"/>
    </location>
</feature>
<evidence type="ECO:0000256" key="5">
    <source>
        <dbReference type="ARBA" id="ARBA00023136"/>
    </source>
</evidence>
<comment type="subcellular location">
    <subcellularLocation>
        <location evidence="1">Membrane</location>
        <topology evidence="1">Multi-pass membrane protein</topology>
    </subcellularLocation>
</comment>
<evidence type="ECO:0000256" key="4">
    <source>
        <dbReference type="ARBA" id="ARBA00022989"/>
    </source>
</evidence>
<name>A0A9D2S2K4_9FIRM</name>
<evidence type="ECO:0000256" key="3">
    <source>
        <dbReference type="ARBA" id="ARBA00022692"/>
    </source>
</evidence>
<evidence type="ECO:0000256" key="2">
    <source>
        <dbReference type="ARBA" id="ARBA00009399"/>
    </source>
</evidence>
<proteinExistence type="inferred from homology"/>
<dbReference type="InterPro" id="IPR051401">
    <property type="entry name" value="GtrA_CellWall_Glycosyl"/>
</dbReference>
<reference evidence="8" key="2">
    <citation type="submission" date="2021-04" db="EMBL/GenBank/DDBJ databases">
        <authorList>
            <person name="Gilroy R."/>
        </authorList>
    </citation>
    <scope>NUCLEOTIDE SEQUENCE</scope>
    <source>
        <strain evidence="8">ChiBcec8-14828</strain>
    </source>
</reference>
<feature type="transmembrane region" description="Helical" evidence="6">
    <location>
        <begin position="133"/>
        <end position="152"/>
    </location>
</feature>
<accession>A0A9D2S2K4</accession>
<sequence length="157" mass="18367">MSNQKQEDIFDRLMHLPILRIFEPFYLKYKEALLYTFFGGLAFFLNFFLFIGIDHFFAINELVNNVICWVVCVLFQFFTNRTWVFDGRVNTFSELVKQIVSFFGGRIATLVVEEIILVIFITWLALPSAPVKIFGQVVVIVLNYIISKTMVFKKPQS</sequence>
<comment type="similarity">
    <text evidence="2">Belongs to the GtrA family.</text>
</comment>
<gene>
    <name evidence="8" type="ORF">H9943_08095</name>
</gene>
<dbReference type="GO" id="GO:0000271">
    <property type="term" value="P:polysaccharide biosynthetic process"/>
    <property type="evidence" value="ECO:0007669"/>
    <property type="project" value="InterPro"/>
</dbReference>
<feature type="transmembrane region" description="Helical" evidence="6">
    <location>
        <begin position="99"/>
        <end position="126"/>
    </location>
</feature>
<dbReference type="PANTHER" id="PTHR38459:SF5">
    <property type="entry name" value="CELL WALL TEICHOIC ACID GLYCOSYLATION PROTEIN GTCA"/>
    <property type="match status" value="1"/>
</dbReference>
<dbReference type="GO" id="GO:0005886">
    <property type="term" value="C:plasma membrane"/>
    <property type="evidence" value="ECO:0007669"/>
    <property type="project" value="TreeGrafter"/>
</dbReference>
<dbReference type="PANTHER" id="PTHR38459">
    <property type="entry name" value="PROPHAGE BACTOPRENOL-LINKED GLUCOSE TRANSLOCASE HOMOLOG"/>
    <property type="match status" value="1"/>
</dbReference>
<feature type="transmembrane region" description="Helical" evidence="6">
    <location>
        <begin position="32"/>
        <end position="50"/>
    </location>
</feature>
<dbReference type="Pfam" id="PF04138">
    <property type="entry name" value="GtrA_DPMS_TM"/>
    <property type="match status" value="1"/>
</dbReference>
<keyword evidence="5 6" id="KW-0472">Membrane</keyword>
<evidence type="ECO:0000313" key="8">
    <source>
        <dbReference type="EMBL" id="HJB40340.1"/>
    </source>
</evidence>
<evidence type="ECO:0000313" key="9">
    <source>
        <dbReference type="Proteomes" id="UP000824209"/>
    </source>
</evidence>
<keyword evidence="3 6" id="KW-0812">Transmembrane</keyword>
<comment type="caution">
    <text evidence="8">The sequence shown here is derived from an EMBL/GenBank/DDBJ whole genome shotgun (WGS) entry which is preliminary data.</text>
</comment>
<keyword evidence="4 6" id="KW-1133">Transmembrane helix</keyword>
<evidence type="ECO:0000259" key="7">
    <source>
        <dbReference type="Pfam" id="PF04138"/>
    </source>
</evidence>
<reference evidence="8" key="1">
    <citation type="journal article" date="2021" name="PeerJ">
        <title>Extensive microbial diversity within the chicken gut microbiome revealed by metagenomics and culture.</title>
        <authorList>
            <person name="Gilroy R."/>
            <person name="Ravi A."/>
            <person name="Getino M."/>
            <person name="Pursley I."/>
            <person name="Horton D.L."/>
            <person name="Alikhan N.F."/>
            <person name="Baker D."/>
            <person name="Gharbi K."/>
            <person name="Hall N."/>
            <person name="Watson M."/>
            <person name="Adriaenssens E.M."/>
            <person name="Foster-Nyarko E."/>
            <person name="Jarju S."/>
            <person name="Secka A."/>
            <person name="Antonio M."/>
            <person name="Oren A."/>
            <person name="Chaudhuri R.R."/>
            <person name="La Ragione R."/>
            <person name="Hildebrand F."/>
            <person name="Pallen M.J."/>
        </authorList>
    </citation>
    <scope>NUCLEOTIDE SEQUENCE</scope>
    <source>
        <strain evidence="8">ChiBcec8-14828</strain>
    </source>
</reference>
<evidence type="ECO:0000256" key="6">
    <source>
        <dbReference type="SAM" id="Phobius"/>
    </source>
</evidence>
<dbReference type="EMBL" id="DWYA01000066">
    <property type="protein sequence ID" value="HJB40340.1"/>
    <property type="molecule type" value="Genomic_DNA"/>
</dbReference>
<organism evidence="8 9">
    <name type="scientific">Candidatus Ruthenibacterium avium</name>
    <dbReference type="NCBI Taxonomy" id="2838751"/>
    <lineage>
        <taxon>Bacteria</taxon>
        <taxon>Bacillati</taxon>
        <taxon>Bacillota</taxon>
        <taxon>Clostridia</taxon>
        <taxon>Eubacteriales</taxon>
        <taxon>Oscillospiraceae</taxon>
        <taxon>Ruthenibacterium</taxon>
    </lineage>
</organism>
<evidence type="ECO:0000256" key="1">
    <source>
        <dbReference type="ARBA" id="ARBA00004141"/>
    </source>
</evidence>
<dbReference type="Proteomes" id="UP000824209">
    <property type="component" value="Unassembled WGS sequence"/>
</dbReference>
<protein>
    <submittedName>
        <fullName evidence="8">GtrA family protein</fullName>
    </submittedName>
</protein>
<dbReference type="AlphaFoldDB" id="A0A9D2S2K4"/>
<feature type="transmembrane region" description="Helical" evidence="6">
    <location>
        <begin position="62"/>
        <end position="79"/>
    </location>
</feature>